<evidence type="ECO:0000259" key="6">
    <source>
        <dbReference type="PROSITE" id="PS51002"/>
    </source>
</evidence>
<dbReference type="EMBL" id="JACOSL010000027">
    <property type="protein sequence ID" value="MBI1756280.1"/>
    <property type="molecule type" value="Genomic_DNA"/>
</dbReference>
<name>A0A931LWS1_FIMGI</name>
<dbReference type="SUPFAM" id="SSF81342">
    <property type="entry name" value="Transmembrane di-heme cytochromes"/>
    <property type="match status" value="1"/>
</dbReference>
<evidence type="ECO:0000256" key="3">
    <source>
        <dbReference type="ARBA" id="ARBA00023004"/>
    </source>
</evidence>
<evidence type="ECO:0000313" key="9">
    <source>
        <dbReference type="Proteomes" id="UP000727962"/>
    </source>
</evidence>
<organism evidence="8 9">
    <name type="scientific">Fimbriimonas ginsengisoli</name>
    <dbReference type="NCBI Taxonomy" id="1005039"/>
    <lineage>
        <taxon>Bacteria</taxon>
        <taxon>Bacillati</taxon>
        <taxon>Armatimonadota</taxon>
        <taxon>Fimbriimonadia</taxon>
        <taxon>Fimbriimonadales</taxon>
        <taxon>Fimbriimonadaceae</taxon>
        <taxon>Fimbriimonas</taxon>
    </lineage>
</organism>
<keyword evidence="5" id="KW-1133">Transmembrane helix</keyword>
<dbReference type="Gene3D" id="1.10.760.10">
    <property type="entry name" value="Cytochrome c-like domain"/>
    <property type="match status" value="1"/>
</dbReference>
<dbReference type="GO" id="GO:0016491">
    <property type="term" value="F:oxidoreductase activity"/>
    <property type="evidence" value="ECO:0007669"/>
    <property type="project" value="InterPro"/>
</dbReference>
<evidence type="ECO:0000256" key="5">
    <source>
        <dbReference type="SAM" id="Phobius"/>
    </source>
</evidence>
<feature type="domain" description="Cytochrome c" evidence="7">
    <location>
        <begin position="325"/>
        <end position="405"/>
    </location>
</feature>
<feature type="transmembrane region" description="Helical" evidence="5">
    <location>
        <begin position="187"/>
        <end position="205"/>
    </location>
</feature>
<feature type="transmembrane region" description="Helical" evidence="5">
    <location>
        <begin position="278"/>
        <end position="296"/>
    </location>
</feature>
<keyword evidence="2 4" id="KW-0479">Metal-binding</keyword>
<dbReference type="GO" id="GO:0046872">
    <property type="term" value="F:metal ion binding"/>
    <property type="evidence" value="ECO:0007669"/>
    <property type="project" value="UniProtKB-KW"/>
</dbReference>
<dbReference type="PROSITE" id="PS51002">
    <property type="entry name" value="CYTB_NTER"/>
    <property type="match status" value="1"/>
</dbReference>
<keyword evidence="5" id="KW-0472">Membrane</keyword>
<dbReference type="InterPro" id="IPR027387">
    <property type="entry name" value="Cytb/b6-like_sf"/>
</dbReference>
<dbReference type="Gene3D" id="1.20.810.10">
    <property type="entry name" value="Cytochrome Bc1 Complex, Chain C"/>
    <property type="match status" value="1"/>
</dbReference>
<dbReference type="InterPro" id="IPR009056">
    <property type="entry name" value="Cyt_c-like_dom"/>
</dbReference>
<dbReference type="Pfam" id="PF00033">
    <property type="entry name" value="Cytochrome_B"/>
    <property type="match status" value="1"/>
</dbReference>
<dbReference type="Proteomes" id="UP000727962">
    <property type="component" value="Unassembled WGS sequence"/>
</dbReference>
<gene>
    <name evidence="8" type="ORF">HYR64_04135</name>
</gene>
<dbReference type="InterPro" id="IPR016174">
    <property type="entry name" value="Di-haem_cyt_TM"/>
</dbReference>
<keyword evidence="3 4" id="KW-0408">Iron</keyword>
<keyword evidence="1 4" id="KW-0349">Heme</keyword>
<reference evidence="8" key="1">
    <citation type="submission" date="2020-07" db="EMBL/GenBank/DDBJ databases">
        <title>Huge and variable diversity of episymbiotic CPR bacteria and DPANN archaea in groundwater ecosystems.</title>
        <authorList>
            <person name="He C.Y."/>
            <person name="Keren R."/>
            <person name="Whittaker M."/>
            <person name="Farag I.F."/>
            <person name="Doudna J."/>
            <person name="Cate J.H.D."/>
            <person name="Banfield J.F."/>
        </authorList>
    </citation>
    <scope>NUCLEOTIDE SEQUENCE</scope>
    <source>
        <strain evidence="8">NC_groundwater_17_Pr7_B-0.1um_64_12</strain>
    </source>
</reference>
<feature type="transmembrane region" description="Helical" evidence="5">
    <location>
        <begin position="94"/>
        <end position="114"/>
    </location>
</feature>
<evidence type="ECO:0000313" key="8">
    <source>
        <dbReference type="EMBL" id="MBI1756280.1"/>
    </source>
</evidence>
<dbReference type="Pfam" id="PF13442">
    <property type="entry name" value="Cytochrome_CBB3"/>
    <property type="match status" value="1"/>
</dbReference>
<feature type="transmembrane region" description="Helical" evidence="5">
    <location>
        <begin position="12"/>
        <end position="31"/>
    </location>
</feature>
<dbReference type="PANTHER" id="PTHR19271">
    <property type="entry name" value="CYTOCHROME B"/>
    <property type="match status" value="1"/>
</dbReference>
<dbReference type="GO" id="GO:0009055">
    <property type="term" value="F:electron transfer activity"/>
    <property type="evidence" value="ECO:0007669"/>
    <property type="project" value="InterPro"/>
</dbReference>
<accession>A0A931LWS1</accession>
<feature type="transmembrane region" description="Helical" evidence="5">
    <location>
        <begin position="63"/>
        <end position="82"/>
    </location>
</feature>
<evidence type="ECO:0000256" key="1">
    <source>
        <dbReference type="ARBA" id="ARBA00022617"/>
    </source>
</evidence>
<sequence length="405" mass="42837">MPPSRYESAVETSSAGLALEFALLAVLGLGLETAYRPSAALAHASIEAIQASPVLRWVMASHHWGAAVLFLHAGGQLSFQLWSGSYGRAFRRSWFLALGMALAGAGFLVTGNLLPFDRHGVQTAMIESSVASRVPVAGHAVAGLMRGGPLFTGGALPAWHGFHAIALPLLGLTAIALWLAGKPRPRWRLAFVPVVLVAMLALVPVPTGSAATAADLATYDARPGWYVWPMHGLLDAFSRIDPSLGWVGSALAPALLVGFLASLALFSKFWTVARVRGTTICAALLIAATTILYGGSPAPILGNRDPVGGGASEASGKVSIPVDAVLAARGRTLFNSMPCAGCHGKNARGTEDAPNLFDPRRRHFDPDWVMRFVRNPRSIRPGSTMPAFPRLTDDELRAIAEFIRS</sequence>
<feature type="transmembrane region" description="Helical" evidence="5">
    <location>
        <begin position="158"/>
        <end position="180"/>
    </location>
</feature>
<evidence type="ECO:0000259" key="7">
    <source>
        <dbReference type="PROSITE" id="PS51007"/>
    </source>
</evidence>
<dbReference type="AlphaFoldDB" id="A0A931LWS1"/>
<evidence type="ECO:0000256" key="2">
    <source>
        <dbReference type="ARBA" id="ARBA00022723"/>
    </source>
</evidence>
<dbReference type="GO" id="GO:0020037">
    <property type="term" value="F:heme binding"/>
    <property type="evidence" value="ECO:0007669"/>
    <property type="project" value="InterPro"/>
</dbReference>
<dbReference type="GO" id="GO:0016020">
    <property type="term" value="C:membrane"/>
    <property type="evidence" value="ECO:0007669"/>
    <property type="project" value="InterPro"/>
</dbReference>
<dbReference type="PANTHER" id="PTHR19271:SF16">
    <property type="entry name" value="CYTOCHROME B"/>
    <property type="match status" value="1"/>
</dbReference>
<comment type="caution">
    <text evidence="8">The sequence shown here is derived from an EMBL/GenBank/DDBJ whole genome shotgun (WGS) entry which is preliminary data.</text>
</comment>
<proteinExistence type="predicted"/>
<protein>
    <submittedName>
        <fullName evidence="8">C-type cytochrome</fullName>
    </submittedName>
</protein>
<keyword evidence="5" id="KW-0812">Transmembrane</keyword>
<evidence type="ECO:0000256" key="4">
    <source>
        <dbReference type="PROSITE-ProRule" id="PRU00433"/>
    </source>
</evidence>
<dbReference type="SUPFAM" id="SSF46626">
    <property type="entry name" value="Cytochrome c"/>
    <property type="match status" value="1"/>
</dbReference>
<feature type="domain" description="Cytochrome b/b6 N-terminal region profile" evidence="6">
    <location>
        <begin position="1"/>
        <end position="206"/>
    </location>
</feature>
<dbReference type="InterPro" id="IPR005797">
    <property type="entry name" value="Cyt_b/b6_N"/>
</dbReference>
<dbReference type="PROSITE" id="PS51007">
    <property type="entry name" value="CYTC"/>
    <property type="match status" value="1"/>
</dbReference>
<dbReference type="InterPro" id="IPR036909">
    <property type="entry name" value="Cyt_c-like_dom_sf"/>
</dbReference>
<feature type="transmembrane region" description="Helical" evidence="5">
    <location>
        <begin position="244"/>
        <end position="266"/>
    </location>
</feature>
<dbReference type="GO" id="GO:0022904">
    <property type="term" value="P:respiratory electron transport chain"/>
    <property type="evidence" value="ECO:0007669"/>
    <property type="project" value="InterPro"/>
</dbReference>